<dbReference type="AlphaFoldDB" id="A0AAP2W9G9"/>
<dbReference type="SUPFAM" id="SSF53697">
    <property type="entry name" value="SIS domain"/>
    <property type="match status" value="1"/>
</dbReference>
<dbReference type="Gene3D" id="3.40.50.10490">
    <property type="entry name" value="Glucose-6-phosphate isomerase like protein, domain 1"/>
    <property type="match status" value="1"/>
</dbReference>
<organism evidence="3 4">
    <name type="scientific">Lientehia hominis</name>
    <dbReference type="NCBI Taxonomy" id="2897778"/>
    <lineage>
        <taxon>Bacteria</taxon>
        <taxon>Bacillati</taxon>
        <taxon>Bacillota</taxon>
        <taxon>Clostridia</taxon>
        <taxon>Lachnospirales</taxon>
        <taxon>Lachnospiraceae</taxon>
        <taxon>Lientehia</taxon>
    </lineage>
</organism>
<dbReference type="PROSITE" id="PS51464">
    <property type="entry name" value="SIS"/>
    <property type="match status" value="1"/>
</dbReference>
<keyword evidence="4" id="KW-1185">Reference proteome</keyword>
<dbReference type="GO" id="GO:1901135">
    <property type="term" value="P:carbohydrate derivative metabolic process"/>
    <property type="evidence" value="ECO:0007669"/>
    <property type="project" value="InterPro"/>
</dbReference>
<evidence type="ECO:0000259" key="2">
    <source>
        <dbReference type="PROSITE" id="PS51464"/>
    </source>
</evidence>
<comment type="similarity">
    <text evidence="1">Belongs to the SIS family. PHI subfamily.</text>
</comment>
<name>A0AAP2W9G9_9FIRM</name>
<evidence type="ECO:0000313" key="3">
    <source>
        <dbReference type="EMBL" id="MCD2493360.1"/>
    </source>
</evidence>
<comment type="caution">
    <text evidence="3">The sequence shown here is derived from an EMBL/GenBank/DDBJ whole genome shotgun (WGS) entry which is preliminary data.</text>
</comment>
<accession>A0AAP2W9G9</accession>
<dbReference type="GO" id="GO:0097367">
    <property type="term" value="F:carbohydrate derivative binding"/>
    <property type="evidence" value="ECO:0007669"/>
    <property type="project" value="InterPro"/>
</dbReference>
<dbReference type="RefSeq" id="WP_231063216.1">
    <property type="nucleotide sequence ID" value="NZ_JAJNOR010000007.1"/>
</dbReference>
<dbReference type="InterPro" id="IPR017552">
    <property type="entry name" value="PHI/rmpB"/>
</dbReference>
<evidence type="ECO:0000256" key="1">
    <source>
        <dbReference type="ARBA" id="ARBA00009235"/>
    </source>
</evidence>
<dbReference type="Proteomes" id="UP001299265">
    <property type="component" value="Unassembled WGS sequence"/>
</dbReference>
<evidence type="ECO:0000313" key="4">
    <source>
        <dbReference type="Proteomes" id="UP001299265"/>
    </source>
</evidence>
<feature type="domain" description="SIS" evidence="2">
    <location>
        <begin position="30"/>
        <end position="174"/>
    </location>
</feature>
<protein>
    <submittedName>
        <fullName evidence="3">SIS domain-containing protein</fullName>
    </submittedName>
</protein>
<proteinExistence type="inferred from homology"/>
<sequence length="187" mass="20787">MADFNKLSETVVSELGEVFSRMDDTSVRPLLEAIKKAPRIFLFGLGREGLSTKSFAMRLMHLGKESHWMFDDTTPAIQKGDLVIISCGCGNNAIMGHVMEEARKHGAILAHMSAMPSNPFADMADIVTMMPATSFHSSGDHLVPTKQLMGNQFEQGLMLLFDIIVMMLQEELGITAEEMETRHRNVE</sequence>
<gene>
    <name evidence="3" type="ORF">LQE92_12115</name>
</gene>
<dbReference type="InterPro" id="IPR046348">
    <property type="entry name" value="SIS_dom_sf"/>
</dbReference>
<dbReference type="Pfam" id="PF01380">
    <property type="entry name" value="SIS"/>
    <property type="match status" value="1"/>
</dbReference>
<dbReference type="GO" id="GO:0016853">
    <property type="term" value="F:isomerase activity"/>
    <property type="evidence" value="ECO:0007669"/>
    <property type="project" value="InterPro"/>
</dbReference>
<dbReference type="PANTHER" id="PTHR43443">
    <property type="entry name" value="3-HEXULOSE-6-PHOSPHATE ISOMERASE"/>
    <property type="match status" value="1"/>
</dbReference>
<dbReference type="EMBL" id="JAJNOR010000007">
    <property type="protein sequence ID" value="MCD2493360.1"/>
    <property type="molecule type" value="Genomic_DNA"/>
</dbReference>
<dbReference type="InterPro" id="IPR001347">
    <property type="entry name" value="SIS_dom"/>
</dbReference>
<dbReference type="PANTHER" id="PTHR43443:SF1">
    <property type="entry name" value="3-HEXULOSE-6-PHOSPHATE ISOMERASE"/>
    <property type="match status" value="1"/>
</dbReference>
<reference evidence="3 4" key="1">
    <citation type="submission" date="2021-11" db="EMBL/GenBank/DDBJ databases">
        <title>Lacrimispora sp. nov. NSJ-141 isolated from human feces.</title>
        <authorList>
            <person name="Abdugheni R."/>
        </authorList>
    </citation>
    <scope>NUCLEOTIDE SEQUENCE [LARGE SCALE GENOMIC DNA]</scope>
    <source>
        <strain evidence="3 4">NSJ-141</strain>
    </source>
</reference>